<feature type="transmembrane region" description="Helical" evidence="2">
    <location>
        <begin position="208"/>
        <end position="231"/>
    </location>
</feature>
<keyword evidence="2" id="KW-1133">Transmembrane helix</keyword>
<dbReference type="InterPro" id="IPR000620">
    <property type="entry name" value="EamA_dom"/>
</dbReference>
<dbReference type="SUPFAM" id="SSF103481">
    <property type="entry name" value="Multidrug resistance efflux transporter EmrE"/>
    <property type="match status" value="2"/>
</dbReference>
<proteinExistence type="predicted"/>
<keyword evidence="2" id="KW-0472">Membrane</keyword>
<dbReference type="Pfam" id="PF00892">
    <property type="entry name" value="EamA"/>
    <property type="match status" value="2"/>
</dbReference>
<keyword evidence="2" id="KW-0812">Transmembrane</keyword>
<feature type="transmembrane region" description="Helical" evidence="2">
    <location>
        <begin position="94"/>
        <end position="114"/>
    </location>
</feature>
<name>A0A6B2JL26_9RHOB</name>
<feature type="transmembrane region" description="Helical" evidence="2">
    <location>
        <begin position="265"/>
        <end position="282"/>
    </location>
</feature>
<dbReference type="InterPro" id="IPR037185">
    <property type="entry name" value="EmrE-like"/>
</dbReference>
<comment type="caution">
    <text evidence="4">The sequence shown here is derived from an EMBL/GenBank/DDBJ whole genome shotgun (WGS) entry which is preliminary data.</text>
</comment>
<accession>A0A6B2JL26</accession>
<sequence>MGSNLKGVLLALAAFGIYATHDTLVKFLGGGYAAAQLIFFSTLLSFPLVTFSLISDRAPGTLRPVHPWWVGARTLAAVANAVCNFYAFSTLPLAQVYVILFASPLIITVLSIPVLGEQVGLRRWAAVVVGLAGVVVAIWPSGGQDAIGFELGHAAALVGALSGSFAAISVRKIGADERPVVLMLYPMIANFVLMAVALPFVYEPMPVGHLGLLGGMACLGFLGGLVIIAAYKAGEAAVVAPMQYSQIIWAAAYGFLVFGETPGRNTTIGAVIIIISGLVILGRERNKPESERPVTRTRMSREVGTAPRPSVLMRVLDGRRPGRTSAVAQRSD</sequence>
<feature type="transmembrane region" description="Helical" evidence="2">
    <location>
        <begin position="238"/>
        <end position="259"/>
    </location>
</feature>
<feature type="transmembrane region" description="Helical" evidence="2">
    <location>
        <begin position="182"/>
        <end position="202"/>
    </location>
</feature>
<dbReference type="RefSeq" id="WP_163894974.1">
    <property type="nucleotide sequence ID" value="NZ_JAAFYS010000003.1"/>
</dbReference>
<feature type="transmembrane region" description="Helical" evidence="2">
    <location>
        <begin position="121"/>
        <end position="139"/>
    </location>
</feature>
<dbReference type="PANTHER" id="PTHR22911:SF135">
    <property type="entry name" value="BLR4310 PROTEIN"/>
    <property type="match status" value="1"/>
</dbReference>
<evidence type="ECO:0000313" key="5">
    <source>
        <dbReference type="Proteomes" id="UP000474757"/>
    </source>
</evidence>
<dbReference type="Gene3D" id="1.10.3730.20">
    <property type="match status" value="1"/>
</dbReference>
<dbReference type="Proteomes" id="UP000474757">
    <property type="component" value="Unassembled WGS sequence"/>
</dbReference>
<protein>
    <submittedName>
        <fullName evidence="4">DMT family transporter</fullName>
    </submittedName>
</protein>
<gene>
    <name evidence="4" type="ORF">GZA08_14785</name>
</gene>
<feature type="domain" description="EamA" evidence="3">
    <location>
        <begin position="152"/>
        <end position="281"/>
    </location>
</feature>
<feature type="transmembrane region" description="Helical" evidence="2">
    <location>
        <begin position="67"/>
        <end position="88"/>
    </location>
</feature>
<evidence type="ECO:0000256" key="2">
    <source>
        <dbReference type="SAM" id="Phobius"/>
    </source>
</evidence>
<evidence type="ECO:0000256" key="1">
    <source>
        <dbReference type="SAM" id="MobiDB-lite"/>
    </source>
</evidence>
<dbReference type="AlphaFoldDB" id="A0A6B2JL26"/>
<evidence type="ECO:0000313" key="4">
    <source>
        <dbReference type="EMBL" id="NDV02233.1"/>
    </source>
</evidence>
<reference evidence="4 5" key="1">
    <citation type="submission" date="2020-02" db="EMBL/GenBank/DDBJ databases">
        <title>Pseudoroseicyclus tamarix, sp. nov., isolated from offshore sediment of a Tamarix chinensis forest.</title>
        <authorList>
            <person name="Gai Y."/>
        </authorList>
    </citation>
    <scope>NUCLEOTIDE SEQUENCE [LARGE SCALE GENOMIC DNA]</scope>
    <source>
        <strain evidence="4 5">CLL3-39</strain>
    </source>
</reference>
<dbReference type="PANTHER" id="PTHR22911">
    <property type="entry name" value="ACYL-MALONYL CONDENSING ENZYME-RELATED"/>
    <property type="match status" value="1"/>
</dbReference>
<evidence type="ECO:0000259" key="3">
    <source>
        <dbReference type="Pfam" id="PF00892"/>
    </source>
</evidence>
<dbReference type="GO" id="GO:0016020">
    <property type="term" value="C:membrane"/>
    <property type="evidence" value="ECO:0007669"/>
    <property type="project" value="InterPro"/>
</dbReference>
<dbReference type="EMBL" id="JAAGAB010000003">
    <property type="protein sequence ID" value="NDV02233.1"/>
    <property type="molecule type" value="Genomic_DNA"/>
</dbReference>
<feature type="transmembrane region" description="Helical" evidence="2">
    <location>
        <begin position="151"/>
        <end position="170"/>
    </location>
</feature>
<feature type="region of interest" description="Disordered" evidence="1">
    <location>
        <begin position="287"/>
        <end position="307"/>
    </location>
</feature>
<keyword evidence="5" id="KW-1185">Reference proteome</keyword>
<feature type="domain" description="EamA" evidence="3">
    <location>
        <begin position="6"/>
        <end position="138"/>
    </location>
</feature>
<feature type="transmembrane region" description="Helical" evidence="2">
    <location>
        <begin position="35"/>
        <end position="55"/>
    </location>
</feature>
<organism evidence="4 5">
    <name type="scientific">Pseudoroseicyclus tamaricis</name>
    <dbReference type="NCBI Taxonomy" id="2705421"/>
    <lineage>
        <taxon>Bacteria</taxon>
        <taxon>Pseudomonadati</taxon>
        <taxon>Pseudomonadota</taxon>
        <taxon>Alphaproteobacteria</taxon>
        <taxon>Rhodobacterales</taxon>
        <taxon>Paracoccaceae</taxon>
        <taxon>Pseudoroseicyclus</taxon>
    </lineage>
</organism>